<keyword evidence="6 9" id="KW-1133">Transmembrane helix</keyword>
<dbReference type="InterPro" id="IPR013685">
    <property type="entry name" value="POTRA_FtsQ_type"/>
</dbReference>
<comment type="similarity">
    <text evidence="9">Belongs to the FtsQ/DivIB family. FtsQ subfamily.</text>
</comment>
<keyword evidence="2 9" id="KW-1003">Cell membrane</keyword>
<dbReference type="HAMAP" id="MF_00911">
    <property type="entry name" value="FtsQ_subfam"/>
    <property type="match status" value="1"/>
</dbReference>
<comment type="subcellular location">
    <subcellularLocation>
        <location evidence="9">Cell inner membrane</location>
        <topology evidence="9">Single-pass type II membrane protein</topology>
    </subcellularLocation>
    <subcellularLocation>
        <location evidence="1">Membrane</location>
    </subcellularLocation>
    <text evidence="9">Localizes to the division septum.</text>
</comment>
<dbReference type="Proteomes" id="UP000190750">
    <property type="component" value="Unassembled WGS sequence"/>
</dbReference>
<protein>
    <recommendedName>
        <fullName evidence="9">Cell division protein FtsQ</fullName>
    </recommendedName>
</protein>
<keyword evidence="12" id="KW-1185">Reference proteome</keyword>
<dbReference type="Gene3D" id="3.10.20.310">
    <property type="entry name" value="membrane protein fhac"/>
    <property type="match status" value="1"/>
</dbReference>
<dbReference type="OrthoDB" id="9790370at2"/>
<evidence type="ECO:0000313" key="11">
    <source>
        <dbReference type="EMBL" id="OOV06572.1"/>
    </source>
</evidence>
<organism evidence="11 12">
    <name type="scientific">Rhodoferax fermentans</name>
    <dbReference type="NCBI Taxonomy" id="28066"/>
    <lineage>
        <taxon>Bacteria</taxon>
        <taxon>Pseudomonadati</taxon>
        <taxon>Pseudomonadota</taxon>
        <taxon>Betaproteobacteria</taxon>
        <taxon>Burkholderiales</taxon>
        <taxon>Comamonadaceae</taxon>
        <taxon>Rhodoferax</taxon>
    </lineage>
</organism>
<reference evidence="11 12" key="1">
    <citation type="submission" date="2017-01" db="EMBL/GenBank/DDBJ databases">
        <title>Genome sequencing of Rhodoferax fermentans JCM 7819.</title>
        <authorList>
            <person name="Kim Y.J."/>
            <person name="Farh M.E.-A."/>
            <person name="Yang D.-C."/>
        </authorList>
    </citation>
    <scope>NUCLEOTIDE SEQUENCE [LARGE SCALE GENOMIC DNA]</scope>
    <source>
        <strain evidence="11 12">JCM 7819</strain>
    </source>
</reference>
<dbReference type="InterPro" id="IPR005548">
    <property type="entry name" value="Cell_div_FtsQ/DivIB_C"/>
</dbReference>
<evidence type="ECO:0000256" key="9">
    <source>
        <dbReference type="HAMAP-Rule" id="MF_00911"/>
    </source>
</evidence>
<name>A0A1T1AR33_RHOFE</name>
<dbReference type="Gene3D" id="3.40.50.11690">
    <property type="entry name" value="Cell division protein FtsQ/DivIB"/>
    <property type="match status" value="1"/>
</dbReference>
<comment type="caution">
    <text evidence="11">The sequence shown here is derived from an EMBL/GenBank/DDBJ whole genome shotgun (WGS) entry which is preliminary data.</text>
</comment>
<keyword evidence="5 9" id="KW-0812">Transmembrane</keyword>
<evidence type="ECO:0000256" key="7">
    <source>
        <dbReference type="ARBA" id="ARBA00023136"/>
    </source>
</evidence>
<sequence>MSQTTPLPMDVRLMHAVASLLFAAAALAGLSALLAWGARLPAFAIREVRVTGDVSHYNAITLRANVIPRLQGTFFTLDVAAARQVFETIPWVRQAIVRREFPNRLNVQLQEHQALAFWGPEGSSSMVNSFGEVFDANVGELEQDNLPRLSGPDDQSARVLAMQQTLQPLLARLDMTINALELTPRGGWRAQLDTGTEVELGSGEAPELVARAERFLATVTQVTARYQRRPEQLASVDLRHTDGYAMRLEGVTTLDSTASKQQ</sequence>
<dbReference type="AlphaFoldDB" id="A0A1T1AR33"/>
<keyword evidence="3 9" id="KW-0997">Cell inner membrane</keyword>
<dbReference type="GO" id="GO:0005886">
    <property type="term" value="C:plasma membrane"/>
    <property type="evidence" value="ECO:0007669"/>
    <property type="project" value="UniProtKB-SubCell"/>
</dbReference>
<gene>
    <name evidence="9" type="primary">ftsQ</name>
    <name evidence="11" type="ORF">RF819_07330</name>
</gene>
<dbReference type="InterPro" id="IPR026579">
    <property type="entry name" value="FtsQ"/>
</dbReference>
<dbReference type="GO" id="GO:0043093">
    <property type="term" value="P:FtsZ-dependent cytokinesis"/>
    <property type="evidence" value="ECO:0007669"/>
    <property type="project" value="UniProtKB-UniRule"/>
</dbReference>
<keyword evidence="8 9" id="KW-0131">Cell cycle</keyword>
<dbReference type="InterPro" id="IPR045335">
    <property type="entry name" value="FtsQ_C_sf"/>
</dbReference>
<dbReference type="EMBL" id="MTJN01000002">
    <property type="protein sequence ID" value="OOV06572.1"/>
    <property type="molecule type" value="Genomic_DNA"/>
</dbReference>
<dbReference type="GO" id="GO:0090529">
    <property type="term" value="P:cell septum assembly"/>
    <property type="evidence" value="ECO:0007669"/>
    <property type="project" value="InterPro"/>
</dbReference>
<evidence type="ECO:0000256" key="4">
    <source>
        <dbReference type="ARBA" id="ARBA00022618"/>
    </source>
</evidence>
<dbReference type="PANTHER" id="PTHR35851:SF1">
    <property type="entry name" value="CELL DIVISION PROTEIN FTSQ"/>
    <property type="match status" value="1"/>
</dbReference>
<feature type="domain" description="POTRA" evidence="10">
    <location>
        <begin position="43"/>
        <end position="112"/>
    </location>
</feature>
<dbReference type="RefSeq" id="WP_078364373.1">
    <property type="nucleotide sequence ID" value="NZ_MTJN01000002.1"/>
</dbReference>
<evidence type="ECO:0000256" key="2">
    <source>
        <dbReference type="ARBA" id="ARBA00022475"/>
    </source>
</evidence>
<dbReference type="Pfam" id="PF03799">
    <property type="entry name" value="FtsQ_DivIB_C"/>
    <property type="match status" value="1"/>
</dbReference>
<evidence type="ECO:0000256" key="8">
    <source>
        <dbReference type="ARBA" id="ARBA00023306"/>
    </source>
</evidence>
<keyword evidence="4 9" id="KW-0132">Cell division</keyword>
<comment type="function">
    <text evidence="9">Essential cell division protein. May link together the upstream cell division proteins, which are predominantly cytoplasmic, with the downstream cell division proteins, which are predominantly periplasmic. May control correct divisome assembly.</text>
</comment>
<proteinExistence type="inferred from homology"/>
<dbReference type="GO" id="GO:0032153">
    <property type="term" value="C:cell division site"/>
    <property type="evidence" value="ECO:0007669"/>
    <property type="project" value="UniProtKB-UniRule"/>
</dbReference>
<evidence type="ECO:0000256" key="5">
    <source>
        <dbReference type="ARBA" id="ARBA00022692"/>
    </source>
</evidence>
<comment type="subunit">
    <text evidence="9">Part of a complex composed of FtsB, FtsL and FtsQ.</text>
</comment>
<keyword evidence="7 9" id="KW-0472">Membrane</keyword>
<evidence type="ECO:0000256" key="6">
    <source>
        <dbReference type="ARBA" id="ARBA00022989"/>
    </source>
</evidence>
<dbReference type="PANTHER" id="PTHR35851">
    <property type="entry name" value="CELL DIVISION PROTEIN FTSQ"/>
    <property type="match status" value="1"/>
</dbReference>
<evidence type="ECO:0000313" key="12">
    <source>
        <dbReference type="Proteomes" id="UP000190750"/>
    </source>
</evidence>
<evidence type="ECO:0000256" key="1">
    <source>
        <dbReference type="ARBA" id="ARBA00004370"/>
    </source>
</evidence>
<evidence type="ECO:0000259" key="10">
    <source>
        <dbReference type="PROSITE" id="PS51779"/>
    </source>
</evidence>
<evidence type="ECO:0000256" key="3">
    <source>
        <dbReference type="ARBA" id="ARBA00022519"/>
    </source>
</evidence>
<dbReference type="InterPro" id="IPR034746">
    <property type="entry name" value="POTRA"/>
</dbReference>
<dbReference type="STRING" id="28066.RF819_07330"/>
<accession>A0A1T1AR33</accession>
<dbReference type="Pfam" id="PF08478">
    <property type="entry name" value="POTRA_1"/>
    <property type="match status" value="1"/>
</dbReference>
<dbReference type="PROSITE" id="PS51779">
    <property type="entry name" value="POTRA"/>
    <property type="match status" value="1"/>
</dbReference>